<protein>
    <submittedName>
        <fullName evidence="2">Uncharacterized protein</fullName>
    </submittedName>
</protein>
<organism evidence="2 3">
    <name type="scientific">Panicum virgatum</name>
    <name type="common">Blackwell switchgrass</name>
    <dbReference type="NCBI Taxonomy" id="38727"/>
    <lineage>
        <taxon>Eukaryota</taxon>
        <taxon>Viridiplantae</taxon>
        <taxon>Streptophyta</taxon>
        <taxon>Embryophyta</taxon>
        <taxon>Tracheophyta</taxon>
        <taxon>Spermatophyta</taxon>
        <taxon>Magnoliopsida</taxon>
        <taxon>Liliopsida</taxon>
        <taxon>Poales</taxon>
        <taxon>Poaceae</taxon>
        <taxon>PACMAD clade</taxon>
        <taxon>Panicoideae</taxon>
        <taxon>Panicodae</taxon>
        <taxon>Paniceae</taxon>
        <taxon>Panicinae</taxon>
        <taxon>Panicum</taxon>
        <taxon>Panicum sect. Hiantes</taxon>
    </lineage>
</organism>
<evidence type="ECO:0000313" key="2">
    <source>
        <dbReference type="EMBL" id="KAG2609542.1"/>
    </source>
</evidence>
<evidence type="ECO:0000256" key="1">
    <source>
        <dbReference type="SAM" id="MobiDB-lite"/>
    </source>
</evidence>
<keyword evidence="3" id="KW-1185">Reference proteome</keyword>
<comment type="caution">
    <text evidence="2">The sequence shown here is derived from an EMBL/GenBank/DDBJ whole genome shotgun (WGS) entry which is preliminary data.</text>
</comment>
<feature type="region of interest" description="Disordered" evidence="1">
    <location>
        <begin position="27"/>
        <end position="76"/>
    </location>
</feature>
<reference evidence="2" key="1">
    <citation type="submission" date="2020-05" db="EMBL/GenBank/DDBJ databases">
        <title>WGS assembly of Panicum virgatum.</title>
        <authorList>
            <person name="Lovell J.T."/>
            <person name="Jenkins J."/>
            <person name="Shu S."/>
            <person name="Juenger T.E."/>
            <person name="Schmutz J."/>
        </authorList>
    </citation>
    <scope>NUCLEOTIDE SEQUENCE</scope>
    <source>
        <strain evidence="2">AP13</strain>
    </source>
</reference>
<proteinExistence type="predicted"/>
<gene>
    <name evidence="2" type="ORF">PVAP13_4KG048663</name>
</gene>
<accession>A0A8T0TCM7</accession>
<dbReference type="EMBL" id="CM029043">
    <property type="protein sequence ID" value="KAG2609542.1"/>
    <property type="molecule type" value="Genomic_DNA"/>
</dbReference>
<dbReference type="Proteomes" id="UP000823388">
    <property type="component" value="Chromosome 4K"/>
</dbReference>
<sequence length="76" mass="8619">MLHRPQRHLCAAHGALRWSFSTFEAMSEGERRKQLQPPPWSFADPRPPLSSENWEAIREGKSTGTKGLQKSFGPES</sequence>
<evidence type="ECO:0000313" key="3">
    <source>
        <dbReference type="Proteomes" id="UP000823388"/>
    </source>
</evidence>
<dbReference type="AlphaFoldDB" id="A0A8T0TCM7"/>
<feature type="compositionally biased region" description="Pro residues" evidence="1">
    <location>
        <begin position="36"/>
        <end position="48"/>
    </location>
</feature>
<name>A0A8T0TCM7_PANVG</name>